<dbReference type="GO" id="GO:0005886">
    <property type="term" value="C:plasma membrane"/>
    <property type="evidence" value="ECO:0007669"/>
    <property type="project" value="UniProtKB-SubCell"/>
</dbReference>
<evidence type="ECO:0000313" key="9">
    <source>
        <dbReference type="Proteomes" id="UP000035265"/>
    </source>
</evidence>
<feature type="region of interest" description="Disordered" evidence="6">
    <location>
        <begin position="1"/>
        <end position="55"/>
    </location>
</feature>
<feature type="transmembrane region" description="Helical" evidence="7">
    <location>
        <begin position="61"/>
        <end position="86"/>
    </location>
</feature>
<evidence type="ECO:0000256" key="7">
    <source>
        <dbReference type="SAM" id="Phobius"/>
    </source>
</evidence>
<feature type="transmembrane region" description="Helical" evidence="7">
    <location>
        <begin position="301"/>
        <end position="322"/>
    </location>
</feature>
<accession>A0A0H2L7J6</accession>
<dbReference type="Pfam" id="PF02653">
    <property type="entry name" value="BPD_transp_2"/>
    <property type="match status" value="1"/>
</dbReference>
<organism evidence="8 9">
    <name type="scientific">Cellulosimicrobium funkei</name>
    <dbReference type="NCBI Taxonomy" id="264251"/>
    <lineage>
        <taxon>Bacteria</taxon>
        <taxon>Bacillati</taxon>
        <taxon>Actinomycetota</taxon>
        <taxon>Actinomycetes</taxon>
        <taxon>Micrococcales</taxon>
        <taxon>Promicromonosporaceae</taxon>
        <taxon>Cellulosimicrobium</taxon>
    </lineage>
</organism>
<keyword evidence="9" id="KW-1185">Reference proteome</keyword>
<dbReference type="RefSeq" id="WP_082140947.1">
    <property type="nucleotide sequence ID" value="NZ_JNBQ01000002.1"/>
</dbReference>
<dbReference type="CDD" id="cd06580">
    <property type="entry name" value="TM_PBP1_transp_TpRbsC_like"/>
    <property type="match status" value="1"/>
</dbReference>
<feature type="transmembrane region" description="Helical" evidence="7">
    <location>
        <begin position="252"/>
        <end position="270"/>
    </location>
</feature>
<evidence type="ECO:0000256" key="2">
    <source>
        <dbReference type="ARBA" id="ARBA00022475"/>
    </source>
</evidence>
<dbReference type="STRING" id="264251.FB00_03855"/>
<name>A0A0H2L7J6_9MICO</name>
<dbReference type="GO" id="GO:0022857">
    <property type="term" value="F:transmembrane transporter activity"/>
    <property type="evidence" value="ECO:0007669"/>
    <property type="project" value="InterPro"/>
</dbReference>
<dbReference type="PATRIC" id="fig|264251.5.peg.790"/>
<comment type="subcellular location">
    <subcellularLocation>
        <location evidence="1">Cell membrane</location>
        <topology evidence="1">Multi-pass membrane protein</topology>
    </subcellularLocation>
</comment>
<evidence type="ECO:0000313" key="8">
    <source>
        <dbReference type="EMBL" id="KLN36142.1"/>
    </source>
</evidence>
<reference evidence="8 9" key="1">
    <citation type="submission" date="2014-05" db="EMBL/GenBank/DDBJ databases">
        <title>Cellulosimicrobium funkei U11 genome.</title>
        <authorList>
            <person name="Hu C."/>
            <person name="Gong Y."/>
            <person name="Wan W."/>
            <person name="Jiang M."/>
        </authorList>
    </citation>
    <scope>NUCLEOTIDE SEQUENCE [LARGE SCALE GENOMIC DNA]</scope>
    <source>
        <strain evidence="8 9">U11</strain>
    </source>
</reference>
<feature type="region of interest" description="Disordered" evidence="6">
    <location>
        <begin position="403"/>
        <end position="439"/>
    </location>
</feature>
<feature type="transmembrane region" description="Helical" evidence="7">
    <location>
        <begin position="106"/>
        <end position="128"/>
    </location>
</feature>
<feature type="transmembrane region" description="Helical" evidence="7">
    <location>
        <begin position="196"/>
        <end position="215"/>
    </location>
</feature>
<keyword evidence="2" id="KW-1003">Cell membrane</keyword>
<evidence type="ECO:0000256" key="4">
    <source>
        <dbReference type="ARBA" id="ARBA00022989"/>
    </source>
</evidence>
<dbReference type="AlphaFoldDB" id="A0A0H2L7J6"/>
<dbReference type="PANTHER" id="PTHR47089">
    <property type="entry name" value="ABC TRANSPORTER, PERMEASE PROTEIN"/>
    <property type="match status" value="1"/>
</dbReference>
<keyword evidence="3 7" id="KW-0812">Transmembrane</keyword>
<dbReference type="Proteomes" id="UP000035265">
    <property type="component" value="Unassembled WGS sequence"/>
</dbReference>
<feature type="transmembrane region" description="Helical" evidence="7">
    <location>
        <begin position="166"/>
        <end position="189"/>
    </location>
</feature>
<proteinExistence type="predicted"/>
<dbReference type="EMBL" id="JNBQ01000002">
    <property type="protein sequence ID" value="KLN36142.1"/>
    <property type="molecule type" value="Genomic_DNA"/>
</dbReference>
<feature type="compositionally biased region" description="Polar residues" evidence="6">
    <location>
        <begin position="424"/>
        <end position="433"/>
    </location>
</feature>
<evidence type="ECO:0000256" key="6">
    <source>
        <dbReference type="SAM" id="MobiDB-lite"/>
    </source>
</evidence>
<gene>
    <name evidence="8" type="ORF">FB00_03855</name>
</gene>
<keyword evidence="5 7" id="KW-0472">Membrane</keyword>
<evidence type="ECO:0000256" key="3">
    <source>
        <dbReference type="ARBA" id="ARBA00022692"/>
    </source>
</evidence>
<feature type="transmembrane region" description="Helical" evidence="7">
    <location>
        <begin position="140"/>
        <end position="160"/>
    </location>
</feature>
<evidence type="ECO:0000256" key="1">
    <source>
        <dbReference type="ARBA" id="ARBA00004651"/>
    </source>
</evidence>
<comment type="caution">
    <text evidence="8">The sequence shown here is derived from an EMBL/GenBank/DDBJ whole genome shotgun (WGS) entry which is preliminary data.</text>
</comment>
<evidence type="ECO:0000256" key="5">
    <source>
        <dbReference type="ARBA" id="ARBA00023136"/>
    </source>
</evidence>
<dbReference type="PANTHER" id="PTHR47089:SF1">
    <property type="entry name" value="GUANOSINE ABC TRANSPORTER PERMEASE PROTEIN NUPP"/>
    <property type="match status" value="1"/>
</dbReference>
<dbReference type="InterPro" id="IPR001851">
    <property type="entry name" value="ABC_transp_permease"/>
</dbReference>
<sequence>MTAPTARPGLTTGVDPEPSLGTADRPGPPSATGSPPSRDVPARPPAPAEDRSRRAGDRLRALAPALVPLAAVLGALAVSTALAALAGATPAQAAAALWEGMVGTPYAIGSSVNVAAVLLLVATGFLVAHRAGLVNVGGEGQICVGAVAATAVGTALPPAVPAVVALPLVLLVAALGGAAWASVAAWLAVRRGVSEVITTLLLNFVGAAVLVLAVHEEALLRQPVTSSETLPQSSPLVDAAHLPLLGLPGSPATVGGVLALAAALVASVVLRRTATGVRLAAVGQSRAASLRLGLPVDRLRFSALSTAGATAGLAGGVLVASAPHVLDDGLSSGYGFSGLVVGLLARGSFAAAAGIATALGFLVSGGINLQLAAGVPASITQITESLVILGVAGTAIWAVRHPAGVRPRSRRRSPGHDRPRPGQRTLSHPSTAPTPEVTR</sequence>
<protein>
    <submittedName>
        <fullName evidence="8">ABC transporter permease</fullName>
    </submittedName>
</protein>
<keyword evidence="4 7" id="KW-1133">Transmembrane helix</keyword>
<feature type="transmembrane region" description="Helical" evidence="7">
    <location>
        <begin position="334"/>
        <end position="363"/>
    </location>
</feature>